<dbReference type="Gene3D" id="2.60.40.3500">
    <property type="match status" value="1"/>
</dbReference>
<accession>A0A1Y5RA38</accession>
<feature type="domain" description="MurNAc-LAA" evidence="6">
    <location>
        <begin position="242"/>
        <end position="397"/>
    </location>
</feature>
<gene>
    <name evidence="7" type="primary">amiA</name>
    <name evidence="7" type="ORF">PSA7680_00144</name>
</gene>
<dbReference type="EC" id="3.5.1.28" evidence="2"/>
<dbReference type="GO" id="GO:0009253">
    <property type="term" value="P:peptidoglycan catabolic process"/>
    <property type="evidence" value="ECO:0007669"/>
    <property type="project" value="InterPro"/>
</dbReference>
<dbReference type="AlphaFoldDB" id="A0A1Y5RA38"/>
<dbReference type="OrthoDB" id="9806267at2"/>
<dbReference type="Gene3D" id="3.40.630.40">
    <property type="entry name" value="Zn-dependent exopeptidases"/>
    <property type="match status" value="1"/>
</dbReference>
<dbReference type="PANTHER" id="PTHR30404:SF0">
    <property type="entry name" value="N-ACETYLMURAMOYL-L-ALANINE AMIDASE AMIC"/>
    <property type="match status" value="1"/>
</dbReference>
<feature type="region of interest" description="Disordered" evidence="4">
    <location>
        <begin position="150"/>
        <end position="174"/>
    </location>
</feature>
<reference evidence="7 8" key="1">
    <citation type="submission" date="2017-03" db="EMBL/GenBank/DDBJ databases">
        <authorList>
            <person name="Afonso C.L."/>
            <person name="Miller P.J."/>
            <person name="Scott M.A."/>
            <person name="Spackman E."/>
            <person name="Goraichik I."/>
            <person name="Dimitrov K.M."/>
            <person name="Suarez D.L."/>
            <person name="Swayne D.E."/>
        </authorList>
    </citation>
    <scope>NUCLEOTIDE SEQUENCE [LARGE SCALE GENOMIC DNA]</scope>
    <source>
        <strain evidence="7 8">CECT 7680</strain>
    </source>
</reference>
<evidence type="ECO:0000313" key="8">
    <source>
        <dbReference type="Proteomes" id="UP000193409"/>
    </source>
</evidence>
<keyword evidence="8" id="KW-1185">Reference proteome</keyword>
<organism evidence="7 8">
    <name type="scientific">Pseudoruegeria aquimaris</name>
    <dbReference type="NCBI Taxonomy" id="393663"/>
    <lineage>
        <taxon>Bacteria</taxon>
        <taxon>Pseudomonadati</taxon>
        <taxon>Pseudomonadota</taxon>
        <taxon>Alphaproteobacteria</taxon>
        <taxon>Rhodobacterales</taxon>
        <taxon>Roseobacteraceae</taxon>
        <taxon>Pseudoruegeria</taxon>
    </lineage>
</organism>
<dbReference type="Pfam" id="PF01520">
    <property type="entry name" value="Amidase_3"/>
    <property type="match status" value="1"/>
</dbReference>
<keyword evidence="5" id="KW-0732">Signal</keyword>
<evidence type="ECO:0000259" key="6">
    <source>
        <dbReference type="SMART" id="SM00646"/>
    </source>
</evidence>
<dbReference type="EMBL" id="FWFQ01000001">
    <property type="protein sequence ID" value="SLN11508.1"/>
    <property type="molecule type" value="Genomic_DNA"/>
</dbReference>
<dbReference type="Pfam" id="PF11741">
    <property type="entry name" value="AMIN"/>
    <property type="match status" value="1"/>
</dbReference>
<evidence type="ECO:0000256" key="4">
    <source>
        <dbReference type="SAM" id="MobiDB-lite"/>
    </source>
</evidence>
<dbReference type="Proteomes" id="UP000193409">
    <property type="component" value="Unassembled WGS sequence"/>
</dbReference>
<feature type="signal peptide" evidence="5">
    <location>
        <begin position="1"/>
        <end position="25"/>
    </location>
</feature>
<dbReference type="InterPro" id="IPR021731">
    <property type="entry name" value="AMIN_dom"/>
</dbReference>
<dbReference type="SMART" id="SM00646">
    <property type="entry name" value="Ami_3"/>
    <property type="match status" value="1"/>
</dbReference>
<dbReference type="InterPro" id="IPR002508">
    <property type="entry name" value="MurNAc-LAA_cat"/>
</dbReference>
<dbReference type="SUPFAM" id="SSF53187">
    <property type="entry name" value="Zn-dependent exopeptidases"/>
    <property type="match status" value="1"/>
</dbReference>
<dbReference type="GO" id="GO:0008745">
    <property type="term" value="F:N-acetylmuramoyl-L-alanine amidase activity"/>
    <property type="evidence" value="ECO:0007669"/>
    <property type="project" value="UniProtKB-EC"/>
</dbReference>
<dbReference type="GO" id="GO:0030288">
    <property type="term" value="C:outer membrane-bounded periplasmic space"/>
    <property type="evidence" value="ECO:0007669"/>
    <property type="project" value="TreeGrafter"/>
</dbReference>
<dbReference type="RefSeq" id="WP_085866742.1">
    <property type="nucleotide sequence ID" value="NZ_FWFQ01000001.1"/>
</dbReference>
<evidence type="ECO:0000256" key="5">
    <source>
        <dbReference type="SAM" id="SignalP"/>
    </source>
</evidence>
<comment type="catalytic activity">
    <reaction evidence="1">
        <text>Hydrolyzes the link between N-acetylmuramoyl residues and L-amino acid residues in certain cell-wall glycopeptides.</text>
        <dbReference type="EC" id="3.5.1.28"/>
    </reaction>
</comment>
<sequence length="412" mass="44246">MLRAALRILLVGLLACAPQSGALRAQEFSALARLEAARSGVADARGGGIEAKLLLSQPVPYRVFTLDEPRRVVLDFREVDFSGITPDDLLSGSNATGLRFGVFRPGWSRMVIDLAGPQAVVEAGMRTDPATGRAAITLRTEAVDAETYAAQAGPPPGAGWERPQPADVPPLVRRQDGSRPLRVVLDPGHGGIDPGAERGGHKEADLMLTFARELKEKLLRAGGYEVLLTREEDVFVPLETRVSIARAFGADVFLSLHADALAEGRATGTTLYTLSDRASDRASALLAERHDRDQLLAGVDLTEQDDVIAIVLMEMVRRDTMPRADKLASALLDGLKANEITLYKKPKLSAGFSVLKSPDIPSVLIELGFLSNPSDLDRLQDAAWRDRAAGAILDGLKAWAAADAAEARLLRK</sequence>
<evidence type="ECO:0000256" key="1">
    <source>
        <dbReference type="ARBA" id="ARBA00001561"/>
    </source>
</evidence>
<feature type="chain" id="PRO_5012712214" description="N-acetylmuramoyl-L-alanine amidase" evidence="5">
    <location>
        <begin position="26"/>
        <end position="412"/>
    </location>
</feature>
<evidence type="ECO:0000313" key="7">
    <source>
        <dbReference type="EMBL" id="SLN11508.1"/>
    </source>
</evidence>
<dbReference type="CDD" id="cd02696">
    <property type="entry name" value="MurNAc-LAA"/>
    <property type="match status" value="1"/>
</dbReference>
<protein>
    <recommendedName>
        <fullName evidence="2">N-acetylmuramoyl-L-alanine amidase</fullName>
        <ecNumber evidence="2">3.5.1.28</ecNumber>
    </recommendedName>
</protein>
<keyword evidence="3 7" id="KW-0378">Hydrolase</keyword>
<proteinExistence type="predicted"/>
<name>A0A1Y5RA38_9RHOB</name>
<evidence type="ECO:0000256" key="3">
    <source>
        <dbReference type="ARBA" id="ARBA00022801"/>
    </source>
</evidence>
<dbReference type="InterPro" id="IPR050695">
    <property type="entry name" value="N-acetylmuramoyl_amidase_3"/>
</dbReference>
<evidence type="ECO:0000256" key="2">
    <source>
        <dbReference type="ARBA" id="ARBA00011901"/>
    </source>
</evidence>
<dbReference type="PANTHER" id="PTHR30404">
    <property type="entry name" value="N-ACETYLMURAMOYL-L-ALANINE AMIDASE"/>
    <property type="match status" value="1"/>
</dbReference>